<reference evidence="2 3" key="1">
    <citation type="submission" date="2019-03" db="EMBL/GenBank/DDBJ databases">
        <title>Genomic Encyclopedia of Type Strains, Phase IV (KMG-IV): sequencing the most valuable type-strain genomes for metagenomic binning, comparative biology and taxonomic classification.</title>
        <authorList>
            <person name="Goeker M."/>
        </authorList>
    </citation>
    <scope>NUCLEOTIDE SEQUENCE [LARGE SCALE GENOMIC DNA]</scope>
    <source>
        <strain evidence="2 3">DSM 19345</strain>
    </source>
</reference>
<organism evidence="2 3">
    <name type="scientific">Tepidamorphus gemmatus</name>
    <dbReference type="NCBI Taxonomy" id="747076"/>
    <lineage>
        <taxon>Bacteria</taxon>
        <taxon>Pseudomonadati</taxon>
        <taxon>Pseudomonadota</taxon>
        <taxon>Alphaproteobacteria</taxon>
        <taxon>Hyphomicrobiales</taxon>
        <taxon>Tepidamorphaceae</taxon>
        <taxon>Tepidamorphus</taxon>
    </lineage>
</organism>
<gene>
    <name evidence="2" type="ORF">EDC22_10525</name>
</gene>
<dbReference type="AlphaFoldDB" id="A0A4V2UZA5"/>
<proteinExistence type="predicted"/>
<evidence type="ECO:0000313" key="2">
    <source>
        <dbReference type="EMBL" id="TCT10528.1"/>
    </source>
</evidence>
<comment type="caution">
    <text evidence="2">The sequence shown here is derived from an EMBL/GenBank/DDBJ whole genome shotgun (WGS) entry which is preliminary data.</text>
</comment>
<keyword evidence="3" id="KW-1185">Reference proteome</keyword>
<feature type="region of interest" description="Disordered" evidence="1">
    <location>
        <begin position="1"/>
        <end position="51"/>
    </location>
</feature>
<dbReference type="EMBL" id="SMAK01000005">
    <property type="protein sequence ID" value="TCT10528.1"/>
    <property type="molecule type" value="Genomic_DNA"/>
</dbReference>
<name>A0A4V2UZA5_9HYPH</name>
<dbReference type="Proteomes" id="UP000295678">
    <property type="component" value="Unassembled WGS sequence"/>
</dbReference>
<protein>
    <submittedName>
        <fullName evidence="2">Uncharacterized protein</fullName>
    </submittedName>
</protein>
<evidence type="ECO:0000256" key="1">
    <source>
        <dbReference type="SAM" id="MobiDB-lite"/>
    </source>
</evidence>
<evidence type="ECO:0000313" key="3">
    <source>
        <dbReference type="Proteomes" id="UP000295678"/>
    </source>
</evidence>
<accession>A0A4V2UZA5</accession>
<feature type="compositionally biased region" description="Basic and acidic residues" evidence="1">
    <location>
        <begin position="27"/>
        <end position="40"/>
    </location>
</feature>
<sequence length="51" mass="5529">MRVAPEPAERAAARPQKGRTRSTTAAARHERADGTARNDRPNGTGAFFPRP</sequence>